<feature type="transmembrane region" description="Helical" evidence="1">
    <location>
        <begin position="21"/>
        <end position="41"/>
    </location>
</feature>
<dbReference type="Proteomes" id="UP000463951">
    <property type="component" value="Chromosome"/>
</dbReference>
<feature type="transmembrane region" description="Helical" evidence="1">
    <location>
        <begin position="47"/>
        <end position="68"/>
    </location>
</feature>
<keyword evidence="1" id="KW-0812">Transmembrane</keyword>
<feature type="transmembrane region" description="Helical" evidence="1">
    <location>
        <begin position="80"/>
        <end position="99"/>
    </location>
</feature>
<keyword evidence="1" id="KW-0472">Membrane</keyword>
<reference evidence="2 3" key="1">
    <citation type="journal article" date="2020" name="Int. J. Syst. Evol. Microbiol.">
        <title>Reclassification of Streptomyces castelarensis and Streptomyces sporoclivatus as later heterotypic synonyms of Streptomyces antimycoticus.</title>
        <authorList>
            <person name="Komaki H."/>
            <person name="Tamura T."/>
        </authorList>
    </citation>
    <scope>NUCLEOTIDE SEQUENCE [LARGE SCALE GENOMIC DNA]</scope>
    <source>
        <strain evidence="2 3">NBRC 100767</strain>
    </source>
</reference>
<evidence type="ECO:0000256" key="1">
    <source>
        <dbReference type="SAM" id="Phobius"/>
    </source>
</evidence>
<protein>
    <submittedName>
        <fullName evidence="2">Membrane protein</fullName>
    </submittedName>
</protein>
<evidence type="ECO:0000313" key="3">
    <source>
        <dbReference type="Proteomes" id="UP000463951"/>
    </source>
</evidence>
<organism evidence="2 3">
    <name type="scientific">Streptomyces antimycoticus</name>
    <dbReference type="NCBI Taxonomy" id="68175"/>
    <lineage>
        <taxon>Bacteria</taxon>
        <taxon>Bacillati</taxon>
        <taxon>Actinomycetota</taxon>
        <taxon>Actinomycetes</taxon>
        <taxon>Kitasatosporales</taxon>
        <taxon>Streptomycetaceae</taxon>
        <taxon>Streptomyces</taxon>
        <taxon>Streptomyces violaceusniger group</taxon>
    </lineage>
</organism>
<gene>
    <name evidence="2" type="ORF">SSPO_097310</name>
</gene>
<evidence type="ECO:0000313" key="2">
    <source>
        <dbReference type="EMBL" id="BBJ47013.1"/>
    </source>
</evidence>
<feature type="transmembrane region" description="Helical" evidence="1">
    <location>
        <begin position="136"/>
        <end position="154"/>
    </location>
</feature>
<feature type="transmembrane region" description="Helical" evidence="1">
    <location>
        <begin position="105"/>
        <end position="124"/>
    </location>
</feature>
<dbReference type="EMBL" id="AP019620">
    <property type="protein sequence ID" value="BBJ47013.1"/>
    <property type="molecule type" value="Genomic_DNA"/>
</dbReference>
<sequence>MRTQAATPTAPAATGERSSLLRLYLGRGVLAVAWALAFAGAHEDLNALAITLLVVYPLIDAVSSVIDYRALPDGSERQVTAFNGLLSTLAAIALALAGAGGVAPVLHVFGAWAVISGAAQVIVGLRRRGPELGKQWPMLIAGGLSFLVGIFYNIQAAGDNPSLDVLSVYATGGGVFFIAQAALLGWKSRQLRTGPSNLLVHRTTHFDPRLPGAAGRNMSGLPVSHEDR</sequence>
<keyword evidence="1" id="KW-1133">Transmembrane helix</keyword>
<accession>A0A499UY55</accession>
<proteinExistence type="predicted"/>
<dbReference type="AlphaFoldDB" id="A0A499UY55"/>
<name>A0A499UY55_9ACTN</name>
<feature type="transmembrane region" description="Helical" evidence="1">
    <location>
        <begin position="166"/>
        <end position="186"/>
    </location>
</feature>